<dbReference type="EMBL" id="QJKJ01003258">
    <property type="protein sequence ID" value="RDX99313.1"/>
    <property type="molecule type" value="Genomic_DNA"/>
</dbReference>
<dbReference type="Gene3D" id="3.30.420.10">
    <property type="entry name" value="Ribonuclease H-like superfamily/Ribonuclease H"/>
    <property type="match status" value="1"/>
</dbReference>
<dbReference type="InterPro" id="IPR043502">
    <property type="entry name" value="DNA/RNA_pol_sf"/>
</dbReference>
<dbReference type="SUPFAM" id="SSF56672">
    <property type="entry name" value="DNA/RNA polymerases"/>
    <property type="match status" value="1"/>
</dbReference>
<proteinExistence type="predicted"/>
<dbReference type="Gene3D" id="3.30.70.270">
    <property type="match status" value="1"/>
</dbReference>
<dbReference type="Proteomes" id="UP000257109">
    <property type="component" value="Unassembled WGS sequence"/>
</dbReference>
<name>A0A371H9D5_MUCPR</name>
<dbReference type="PANTHER" id="PTHR48475:SF2">
    <property type="entry name" value="RIBONUCLEASE H"/>
    <property type="match status" value="1"/>
</dbReference>
<feature type="domain" description="Reverse transcriptase/retrotransposon-derived protein RNase H-like" evidence="2">
    <location>
        <begin position="33"/>
        <end position="127"/>
    </location>
</feature>
<dbReference type="SUPFAM" id="SSF53098">
    <property type="entry name" value="Ribonuclease H-like"/>
    <property type="match status" value="1"/>
</dbReference>
<dbReference type="GO" id="GO:0003676">
    <property type="term" value="F:nucleic acid binding"/>
    <property type="evidence" value="ECO:0007669"/>
    <property type="project" value="InterPro"/>
</dbReference>
<dbReference type="Gene3D" id="3.10.20.370">
    <property type="match status" value="1"/>
</dbReference>
<evidence type="ECO:0000259" key="1">
    <source>
        <dbReference type="Pfam" id="PF13456"/>
    </source>
</evidence>
<dbReference type="InterPro" id="IPR012337">
    <property type="entry name" value="RNaseH-like_sf"/>
</dbReference>
<dbReference type="OrthoDB" id="784093at2759"/>
<feature type="domain" description="RNase H type-1" evidence="1">
    <location>
        <begin position="195"/>
        <end position="273"/>
    </location>
</feature>
<reference evidence="3" key="1">
    <citation type="submission" date="2018-05" db="EMBL/GenBank/DDBJ databases">
        <title>Draft genome of Mucuna pruriens seed.</title>
        <authorList>
            <person name="Nnadi N.E."/>
            <person name="Vos R."/>
            <person name="Hasami M.H."/>
            <person name="Devisetty U.K."/>
            <person name="Aguiy J.C."/>
        </authorList>
    </citation>
    <scope>NUCLEOTIDE SEQUENCE [LARGE SCALE GENOMIC DNA]</scope>
    <source>
        <strain evidence="3">JCA_2017</strain>
    </source>
</reference>
<dbReference type="GO" id="GO:0004523">
    <property type="term" value="F:RNA-DNA hybrid ribonuclease activity"/>
    <property type="evidence" value="ECO:0007669"/>
    <property type="project" value="InterPro"/>
</dbReference>
<dbReference type="AlphaFoldDB" id="A0A371H9D5"/>
<evidence type="ECO:0000313" key="4">
    <source>
        <dbReference type="Proteomes" id="UP000257109"/>
    </source>
</evidence>
<dbReference type="InterPro" id="IPR002156">
    <property type="entry name" value="RNaseH_domain"/>
</dbReference>
<dbReference type="InterPro" id="IPR041577">
    <property type="entry name" value="RT_RNaseH_2"/>
</dbReference>
<organism evidence="3 4">
    <name type="scientific">Mucuna pruriens</name>
    <name type="common">Velvet bean</name>
    <name type="synonym">Dolichos pruriens</name>
    <dbReference type="NCBI Taxonomy" id="157652"/>
    <lineage>
        <taxon>Eukaryota</taxon>
        <taxon>Viridiplantae</taxon>
        <taxon>Streptophyta</taxon>
        <taxon>Embryophyta</taxon>
        <taxon>Tracheophyta</taxon>
        <taxon>Spermatophyta</taxon>
        <taxon>Magnoliopsida</taxon>
        <taxon>eudicotyledons</taxon>
        <taxon>Gunneridae</taxon>
        <taxon>Pentapetalae</taxon>
        <taxon>rosids</taxon>
        <taxon>fabids</taxon>
        <taxon>Fabales</taxon>
        <taxon>Fabaceae</taxon>
        <taxon>Papilionoideae</taxon>
        <taxon>50 kb inversion clade</taxon>
        <taxon>NPAAA clade</taxon>
        <taxon>indigoferoid/millettioid clade</taxon>
        <taxon>Phaseoleae</taxon>
        <taxon>Mucuna</taxon>
    </lineage>
</organism>
<sequence length="275" mass="31379">MGRVTALSRFISQAAETAMPIFGTLKKGGSFVWTPECEEAFLRLKAMLATPPVFTRNPLYLYISVSDATISVVLVQEKEGEQRPIYFTSKILQEAERRYQKIEKATLALVITSRRLRSYFQNYSIVVRRDLLICQVLHKSELTGRMVAWRIQLSEFDISFEKRGHMKTQALADFITELTLAGTPTIDEGEWYLSVDGSSNQAGSRARIILEGPEGVLIEQSLHFEFRASNNQAEYEALLVGMRLAWELEAKRLTAKSDSKLVTRQVNREYQMRDP</sequence>
<dbReference type="Pfam" id="PF17919">
    <property type="entry name" value="RT_RNaseH_2"/>
    <property type="match status" value="1"/>
</dbReference>
<evidence type="ECO:0000259" key="2">
    <source>
        <dbReference type="Pfam" id="PF17919"/>
    </source>
</evidence>
<dbReference type="Pfam" id="PF13456">
    <property type="entry name" value="RVT_3"/>
    <property type="match status" value="1"/>
</dbReference>
<dbReference type="InterPro" id="IPR036397">
    <property type="entry name" value="RNaseH_sf"/>
</dbReference>
<dbReference type="CDD" id="cd09279">
    <property type="entry name" value="RNase_HI_like"/>
    <property type="match status" value="1"/>
</dbReference>
<protein>
    <submittedName>
        <fullName evidence="3">Retrovirus-related Pol polyprotein from transposon 17.6</fullName>
    </submittedName>
</protein>
<dbReference type="PANTHER" id="PTHR48475">
    <property type="entry name" value="RIBONUCLEASE H"/>
    <property type="match status" value="1"/>
</dbReference>
<comment type="caution">
    <text evidence="3">The sequence shown here is derived from an EMBL/GenBank/DDBJ whole genome shotgun (WGS) entry which is preliminary data.</text>
</comment>
<accession>A0A371H9D5</accession>
<evidence type="ECO:0000313" key="3">
    <source>
        <dbReference type="EMBL" id="RDX99313.1"/>
    </source>
</evidence>
<feature type="non-terminal residue" evidence="3">
    <location>
        <position position="1"/>
    </location>
</feature>
<keyword evidence="4" id="KW-1185">Reference proteome</keyword>
<dbReference type="InterPro" id="IPR043128">
    <property type="entry name" value="Rev_trsase/Diguanyl_cyclase"/>
</dbReference>
<gene>
    <name evidence="3" type="primary">pol</name>
    <name evidence="3" type="ORF">CR513_17636</name>
</gene>